<comment type="caution">
    <text evidence="5">The sequence shown here is derived from an EMBL/GenBank/DDBJ whole genome shotgun (WGS) entry which is preliminary data.</text>
</comment>
<dbReference type="VEuPathDB" id="FungiDB:B1J91_I09108g"/>
<gene>
    <name evidence="5" type="ORF">AO440_002726</name>
</gene>
<dbReference type="GO" id="GO:0016020">
    <property type="term" value="C:membrane"/>
    <property type="evidence" value="ECO:0007669"/>
    <property type="project" value="UniProtKB-SubCell"/>
</dbReference>
<reference evidence="5 6" key="1">
    <citation type="submission" date="2015-10" db="EMBL/GenBank/DDBJ databases">
        <title>Draft genomes sequences of Candida glabrata isolates 1A, 1B, 2A, 2B, 3A and 3B.</title>
        <authorList>
            <person name="Haavelsrud O.E."/>
            <person name="Gaustad P."/>
        </authorList>
    </citation>
    <scope>NUCLEOTIDE SEQUENCE [LARGE SCALE GENOMIC DNA]</scope>
    <source>
        <strain evidence="5">910700640</strain>
    </source>
</reference>
<dbReference type="Gene3D" id="1.20.1250.20">
    <property type="entry name" value="MFS general substrate transporter like domains"/>
    <property type="match status" value="2"/>
</dbReference>
<comment type="similarity">
    <text evidence="2">Belongs to the major facilitator superfamily. Monocarboxylate porter (TC 2.A.1.13) family.</text>
</comment>
<feature type="transmembrane region" description="Helical" evidence="4">
    <location>
        <begin position="284"/>
        <end position="305"/>
    </location>
</feature>
<protein>
    <submittedName>
        <fullName evidence="5">Putative transporter ESBP6</fullName>
    </submittedName>
</protein>
<feature type="transmembrane region" description="Helical" evidence="4">
    <location>
        <begin position="397"/>
        <end position="418"/>
    </location>
</feature>
<feature type="transmembrane region" description="Helical" evidence="4">
    <location>
        <begin position="224"/>
        <end position="249"/>
    </location>
</feature>
<dbReference type="AlphaFoldDB" id="A0A0W0E011"/>
<dbReference type="PANTHER" id="PTHR11360">
    <property type="entry name" value="MONOCARBOXYLATE TRANSPORTER"/>
    <property type="match status" value="1"/>
</dbReference>
<evidence type="ECO:0000256" key="1">
    <source>
        <dbReference type="ARBA" id="ARBA00004141"/>
    </source>
</evidence>
<evidence type="ECO:0000313" key="5">
    <source>
        <dbReference type="EMBL" id="KTB05093.1"/>
    </source>
</evidence>
<dbReference type="EMBL" id="LLZZ01000114">
    <property type="protein sequence ID" value="KTB05093.1"/>
    <property type="molecule type" value="Genomic_DNA"/>
</dbReference>
<feature type="transmembrane region" description="Helical" evidence="4">
    <location>
        <begin position="181"/>
        <end position="212"/>
    </location>
</feature>
<feature type="compositionally biased region" description="Basic and acidic residues" evidence="3">
    <location>
        <begin position="16"/>
        <end position="38"/>
    </location>
</feature>
<dbReference type="InterPro" id="IPR011701">
    <property type="entry name" value="MFS"/>
</dbReference>
<proteinExistence type="inferred from homology"/>
<feature type="transmembrane region" description="Helical" evidence="4">
    <location>
        <begin position="255"/>
        <end position="272"/>
    </location>
</feature>
<feature type="transmembrane region" description="Helical" evidence="4">
    <location>
        <begin position="311"/>
        <end position="331"/>
    </location>
</feature>
<dbReference type="VEuPathDB" id="FungiDB:GWK60_I04609"/>
<dbReference type="VEuPathDB" id="FungiDB:GVI51_I08965"/>
<feature type="transmembrane region" description="Helical" evidence="4">
    <location>
        <begin position="555"/>
        <end position="575"/>
    </location>
</feature>
<comment type="subcellular location">
    <subcellularLocation>
        <location evidence="1">Membrane</location>
        <topology evidence="1">Multi-pass membrane protein</topology>
    </subcellularLocation>
</comment>
<keyword evidence="4" id="KW-0812">Transmembrane</keyword>
<evidence type="ECO:0000256" key="3">
    <source>
        <dbReference type="SAM" id="MobiDB-lite"/>
    </source>
</evidence>
<dbReference type="GO" id="GO:0022857">
    <property type="term" value="F:transmembrane transporter activity"/>
    <property type="evidence" value="ECO:0007669"/>
    <property type="project" value="InterPro"/>
</dbReference>
<dbReference type="SUPFAM" id="SSF103473">
    <property type="entry name" value="MFS general substrate transporter"/>
    <property type="match status" value="1"/>
</dbReference>
<evidence type="ECO:0000256" key="4">
    <source>
        <dbReference type="SAM" id="Phobius"/>
    </source>
</evidence>
<feature type="region of interest" description="Disordered" evidence="3">
    <location>
        <begin position="75"/>
        <end position="94"/>
    </location>
</feature>
<keyword evidence="4" id="KW-0472">Membrane</keyword>
<accession>A0A0W0E011</accession>
<dbReference type="InterPro" id="IPR036259">
    <property type="entry name" value="MFS_trans_sf"/>
</dbReference>
<sequence>MVEEGSCASSVSVDSSYERSSLEVRSYTRDGRDVDQYKLHNGNTRTRTLSDSKEGVWRALTNDGTSIVDVLHVRDQSPHESEEKDLKQADEKAVDYDEEDDRLLESRFDLADALRLVDTRQSMQDKENVQIRNRRYSGDDESIKSAYQSEDSIPIERVPTIKKVFTNKSTGQLDLPPDGGYGWVCVFCVFLAMFSTWGCNSGFGVFLGFYLNNDTYPGATKYDYALIAGLTVALGQGASPFVMVMMRVIGMKPTMLFGNALLLAGFLLASFSTKIWQLYLTQGVMSGASIAIVCVPATVVLPGWFLKRRAVAVGLSLLGTGLGGMVYGLAANKMIQSRGNTHLALRVLAITCTVSNIVATVLIKERVPKKPVGIRSWKAIVQQFKVMFTIDLVKKPFVLLIATWFSLALLGYIIMVFTMSPYAIARGMTAHNASALTAILNAAQSVGRPTMGLAGDRFGRTNVTITMTTLLMVFVFGFWIPAHTFLQMIFFSICVGSCVGVANVMNTVLIADMVGPEEFLPAWAFVCYIGSPLCLVAEVIAQALTVPEHKSNPYLHTQIFAGCCFTAALLLALMLREYSVRLKYEGKRRELLREIKEDGALDALHQKEEYDALLSKTTSAYFKRMTKKLII</sequence>
<dbReference type="Pfam" id="PF07690">
    <property type="entry name" value="MFS_1"/>
    <property type="match status" value="1"/>
</dbReference>
<evidence type="ECO:0000256" key="2">
    <source>
        <dbReference type="ARBA" id="ARBA00006727"/>
    </source>
</evidence>
<name>A0A0W0E011_CANGB</name>
<feature type="transmembrane region" description="Helical" evidence="4">
    <location>
        <begin position="343"/>
        <end position="363"/>
    </location>
</feature>
<organism evidence="5 6">
    <name type="scientific">Candida glabrata</name>
    <name type="common">Yeast</name>
    <name type="synonym">Torulopsis glabrata</name>
    <dbReference type="NCBI Taxonomy" id="5478"/>
    <lineage>
        <taxon>Eukaryota</taxon>
        <taxon>Fungi</taxon>
        <taxon>Dikarya</taxon>
        <taxon>Ascomycota</taxon>
        <taxon>Saccharomycotina</taxon>
        <taxon>Saccharomycetes</taxon>
        <taxon>Saccharomycetales</taxon>
        <taxon>Saccharomycetaceae</taxon>
        <taxon>Nakaseomyces</taxon>
    </lineage>
</organism>
<feature type="transmembrane region" description="Helical" evidence="4">
    <location>
        <begin position="488"/>
        <end position="510"/>
    </location>
</feature>
<feature type="transmembrane region" description="Helical" evidence="4">
    <location>
        <begin position="522"/>
        <end position="543"/>
    </location>
</feature>
<dbReference type="Proteomes" id="UP000054886">
    <property type="component" value="Unassembled WGS sequence"/>
</dbReference>
<feature type="transmembrane region" description="Helical" evidence="4">
    <location>
        <begin position="463"/>
        <end position="482"/>
    </location>
</feature>
<feature type="compositionally biased region" description="Low complexity" evidence="3">
    <location>
        <begin position="1"/>
        <end position="15"/>
    </location>
</feature>
<dbReference type="VEuPathDB" id="FungiDB:CAGL0I09108g"/>
<evidence type="ECO:0000313" key="6">
    <source>
        <dbReference type="Proteomes" id="UP000054886"/>
    </source>
</evidence>
<dbReference type="CDD" id="cd17352">
    <property type="entry name" value="MFS_MCT_SLC16"/>
    <property type="match status" value="1"/>
</dbReference>
<dbReference type="InterPro" id="IPR050327">
    <property type="entry name" value="Proton-linked_MCT"/>
</dbReference>
<dbReference type="PANTHER" id="PTHR11360:SF315">
    <property type="entry name" value="TRANSPORTER MCH2-RELATED"/>
    <property type="match status" value="1"/>
</dbReference>
<keyword evidence="4" id="KW-1133">Transmembrane helix</keyword>
<feature type="region of interest" description="Disordered" evidence="3">
    <location>
        <begin position="1"/>
        <end position="48"/>
    </location>
</feature>